<dbReference type="Pfam" id="PF13410">
    <property type="entry name" value="GST_C_2"/>
    <property type="match status" value="1"/>
</dbReference>
<sequence>MTLPILYSFRRCPYAMRARLAIFASEQQVELREVVLRDKPEHMIEISPKATVPVLYLLDGSVIEESFEIMEWALNLADPNQIDPERFRVKARVLVERCDVEFKPYLDRYKYPNKFDDMTREAAIAKAADFINDLDKMLENQQFLMGHSRGFSDIGIAPFIRQFAHVDRDWFLKQPWKNVIDWYLEFTNWDGFLRIMSKYPKWTPDSKITVFPEITQISVTAF</sequence>
<dbReference type="InterPro" id="IPR036282">
    <property type="entry name" value="Glutathione-S-Trfase_C_sf"/>
</dbReference>
<evidence type="ECO:0000313" key="3">
    <source>
        <dbReference type="Proteomes" id="UP000231516"/>
    </source>
</evidence>
<evidence type="ECO:0000313" key="2">
    <source>
        <dbReference type="EMBL" id="PIB23165.1"/>
    </source>
</evidence>
<comment type="caution">
    <text evidence="2">The sequence shown here is derived from an EMBL/GenBank/DDBJ whole genome shotgun (WGS) entry which is preliminary data.</text>
</comment>
<dbReference type="Pfam" id="PF13417">
    <property type="entry name" value="GST_N_3"/>
    <property type="match status" value="1"/>
</dbReference>
<keyword evidence="3" id="KW-1185">Reference proteome</keyword>
<dbReference type="CDD" id="cd03196">
    <property type="entry name" value="GST_C_5"/>
    <property type="match status" value="1"/>
</dbReference>
<dbReference type="SUPFAM" id="SSF47616">
    <property type="entry name" value="GST C-terminal domain-like"/>
    <property type="match status" value="1"/>
</dbReference>
<dbReference type="PANTHER" id="PTHR43968">
    <property type="match status" value="1"/>
</dbReference>
<feature type="domain" description="GST N-terminal" evidence="1">
    <location>
        <begin position="2"/>
        <end position="81"/>
    </location>
</feature>
<dbReference type="InterPro" id="IPR050983">
    <property type="entry name" value="GST_Omega/HSP26"/>
</dbReference>
<protein>
    <submittedName>
        <fullName evidence="2">Stringent starvation protein A</fullName>
    </submittedName>
</protein>
<dbReference type="InterPro" id="IPR004045">
    <property type="entry name" value="Glutathione_S-Trfase_N"/>
</dbReference>
<dbReference type="InterPro" id="IPR036249">
    <property type="entry name" value="Thioredoxin-like_sf"/>
</dbReference>
<accession>A0A2G5K159</accession>
<dbReference type="AlphaFoldDB" id="A0A2G5K159"/>
<dbReference type="Gene3D" id="1.20.1050.10">
    <property type="match status" value="1"/>
</dbReference>
<proteinExistence type="predicted"/>
<dbReference type="EMBL" id="MDGM01000014">
    <property type="protein sequence ID" value="PIB23165.1"/>
    <property type="molecule type" value="Genomic_DNA"/>
</dbReference>
<dbReference type="RefSeq" id="WP_099594448.1">
    <property type="nucleotide sequence ID" value="NZ_MDGM01000014.1"/>
</dbReference>
<organism evidence="2 3">
    <name type="scientific">Paramylibacter kogurei</name>
    <dbReference type="NCBI Taxonomy" id="1889778"/>
    <lineage>
        <taxon>Bacteria</taxon>
        <taxon>Pseudomonadati</taxon>
        <taxon>Pseudomonadota</taxon>
        <taxon>Alphaproteobacteria</taxon>
        <taxon>Rhodobacterales</taxon>
        <taxon>Paracoccaceae</taxon>
        <taxon>Paramylibacter</taxon>
    </lineage>
</organism>
<evidence type="ECO:0000259" key="1">
    <source>
        <dbReference type="PROSITE" id="PS50404"/>
    </source>
</evidence>
<dbReference type="OrthoDB" id="9813092at2"/>
<dbReference type="PROSITE" id="PS50404">
    <property type="entry name" value="GST_NTER"/>
    <property type="match status" value="1"/>
</dbReference>
<dbReference type="GO" id="GO:0005737">
    <property type="term" value="C:cytoplasm"/>
    <property type="evidence" value="ECO:0007669"/>
    <property type="project" value="TreeGrafter"/>
</dbReference>
<gene>
    <name evidence="2" type="ORF">BFP76_09100</name>
</gene>
<dbReference type="Proteomes" id="UP000231516">
    <property type="component" value="Unassembled WGS sequence"/>
</dbReference>
<name>A0A2G5K159_9RHOB</name>
<reference evidence="2 3" key="1">
    <citation type="submission" date="2016-08" db="EMBL/GenBank/DDBJ databases">
        <title>Draft genome of Amylibacter sp. strain 4G11.</title>
        <authorList>
            <person name="Wong S.-K."/>
            <person name="Hamasaki K."/>
            <person name="Yoshizawa S."/>
        </authorList>
    </citation>
    <scope>NUCLEOTIDE SEQUENCE [LARGE SCALE GENOMIC DNA]</scope>
    <source>
        <strain evidence="2 3">4G11</strain>
    </source>
</reference>
<dbReference type="SUPFAM" id="SSF52833">
    <property type="entry name" value="Thioredoxin-like"/>
    <property type="match status" value="1"/>
</dbReference>
<dbReference type="PANTHER" id="PTHR43968:SF6">
    <property type="entry name" value="GLUTATHIONE S-TRANSFERASE OMEGA"/>
    <property type="match status" value="1"/>
</dbReference>
<dbReference type="Gene3D" id="3.40.30.10">
    <property type="entry name" value="Glutaredoxin"/>
    <property type="match status" value="1"/>
</dbReference>